<feature type="transmembrane region" description="Helical" evidence="1">
    <location>
        <begin position="7"/>
        <end position="24"/>
    </location>
</feature>
<evidence type="ECO:0000313" key="2">
    <source>
        <dbReference type="EMBL" id="PJE63537.1"/>
    </source>
</evidence>
<organism evidence="2 3">
    <name type="scientific">Candidatus Roizmanbacteria bacterium CG10_big_fil_rev_8_21_14_0_10_45_7</name>
    <dbReference type="NCBI Taxonomy" id="1974854"/>
    <lineage>
        <taxon>Bacteria</taxon>
        <taxon>Candidatus Roizmaniibacteriota</taxon>
    </lineage>
</organism>
<name>A0A2M8KUC8_9BACT</name>
<evidence type="ECO:0000313" key="3">
    <source>
        <dbReference type="Proteomes" id="UP000231569"/>
    </source>
</evidence>
<sequence length="179" mass="21473">MPHRYEWYILPLVIILFIIHFHYYDFYTTNFRDIKNFIDPHAPEGLYRQIQRQNPYWELYEQSVNYQGSNNAIYLVFTDQRTPDYTTTYYTGKKTNISELVIMTNYFFYPRVVPTISFKQFKNITLQPHDLIIADINLNAYIPASQSGLIRLPASVKKQHVMVNKKFEDPYYLFVKGEL</sequence>
<dbReference type="Proteomes" id="UP000231569">
    <property type="component" value="Unassembled WGS sequence"/>
</dbReference>
<accession>A0A2M8KUC8</accession>
<keyword evidence="1" id="KW-0472">Membrane</keyword>
<dbReference type="AlphaFoldDB" id="A0A2M8KUC8"/>
<proteinExistence type="predicted"/>
<protein>
    <submittedName>
        <fullName evidence="2">Uncharacterized protein</fullName>
    </submittedName>
</protein>
<comment type="caution">
    <text evidence="2">The sequence shown here is derived from an EMBL/GenBank/DDBJ whole genome shotgun (WGS) entry which is preliminary data.</text>
</comment>
<evidence type="ECO:0000256" key="1">
    <source>
        <dbReference type="SAM" id="Phobius"/>
    </source>
</evidence>
<gene>
    <name evidence="2" type="ORF">COU89_02920</name>
</gene>
<keyword evidence="1" id="KW-0812">Transmembrane</keyword>
<dbReference type="EMBL" id="PFEE01000061">
    <property type="protein sequence ID" value="PJE63537.1"/>
    <property type="molecule type" value="Genomic_DNA"/>
</dbReference>
<keyword evidence="1" id="KW-1133">Transmembrane helix</keyword>
<reference evidence="3" key="1">
    <citation type="submission" date="2017-09" db="EMBL/GenBank/DDBJ databases">
        <title>Depth-based differentiation of microbial function through sediment-hosted aquifers and enrichment of novel symbionts in the deep terrestrial subsurface.</title>
        <authorList>
            <person name="Probst A.J."/>
            <person name="Ladd B."/>
            <person name="Jarett J.K."/>
            <person name="Geller-Mcgrath D.E."/>
            <person name="Sieber C.M.K."/>
            <person name="Emerson J.B."/>
            <person name="Anantharaman K."/>
            <person name="Thomas B.C."/>
            <person name="Malmstrom R."/>
            <person name="Stieglmeier M."/>
            <person name="Klingl A."/>
            <person name="Woyke T."/>
            <person name="Ryan C.M."/>
            <person name="Banfield J.F."/>
        </authorList>
    </citation>
    <scope>NUCLEOTIDE SEQUENCE [LARGE SCALE GENOMIC DNA]</scope>
</reference>